<dbReference type="EMBL" id="LVVM01003767">
    <property type="protein sequence ID" value="OJA14303.1"/>
    <property type="molecule type" value="Genomic_DNA"/>
</dbReference>
<proteinExistence type="predicted"/>
<feature type="non-terminal residue" evidence="2">
    <location>
        <position position="126"/>
    </location>
</feature>
<accession>A0A1J8Q0U1</accession>
<evidence type="ECO:0000256" key="1">
    <source>
        <dbReference type="SAM" id="MobiDB-lite"/>
    </source>
</evidence>
<gene>
    <name evidence="2" type="ORF">AZE42_01562</name>
</gene>
<name>A0A1J8Q0U1_9AGAM</name>
<dbReference type="OrthoDB" id="2693343at2759"/>
<organism evidence="2 3">
    <name type="scientific">Rhizopogon vesiculosus</name>
    <dbReference type="NCBI Taxonomy" id="180088"/>
    <lineage>
        <taxon>Eukaryota</taxon>
        <taxon>Fungi</taxon>
        <taxon>Dikarya</taxon>
        <taxon>Basidiomycota</taxon>
        <taxon>Agaricomycotina</taxon>
        <taxon>Agaricomycetes</taxon>
        <taxon>Agaricomycetidae</taxon>
        <taxon>Boletales</taxon>
        <taxon>Suillineae</taxon>
        <taxon>Rhizopogonaceae</taxon>
        <taxon>Rhizopogon</taxon>
    </lineage>
</organism>
<dbReference type="AlphaFoldDB" id="A0A1J8Q0U1"/>
<feature type="region of interest" description="Disordered" evidence="1">
    <location>
        <begin position="28"/>
        <end position="73"/>
    </location>
</feature>
<keyword evidence="3" id="KW-1185">Reference proteome</keyword>
<comment type="caution">
    <text evidence="2">The sequence shown here is derived from an EMBL/GenBank/DDBJ whole genome shotgun (WGS) entry which is preliminary data.</text>
</comment>
<sequence length="126" mass="13881">MDDSESYASPALFQVNARDTSQHIQVIQSSNNNLKRKGVDRPGDVGGKNYNYDEDEHSVSSALTSEDSDDDLYQSAKSDVEDDYMDVEDSPLHNDARDLVQSINGMYRVLDLISEQGSGGLGDFVV</sequence>
<evidence type="ECO:0000313" key="2">
    <source>
        <dbReference type="EMBL" id="OJA14303.1"/>
    </source>
</evidence>
<protein>
    <submittedName>
        <fullName evidence="2">Uncharacterized protein</fullName>
    </submittedName>
</protein>
<evidence type="ECO:0000313" key="3">
    <source>
        <dbReference type="Proteomes" id="UP000183567"/>
    </source>
</evidence>
<dbReference type="Proteomes" id="UP000183567">
    <property type="component" value="Unassembled WGS sequence"/>
</dbReference>
<reference evidence="2 3" key="1">
    <citation type="submission" date="2016-03" db="EMBL/GenBank/DDBJ databases">
        <title>Comparative genomics of the ectomycorrhizal sister species Rhizopogon vinicolor and Rhizopogon vesiculosus (Basidiomycota: Boletales) reveals a divergence of the mating type B locus.</title>
        <authorList>
            <person name="Mujic A.B."/>
            <person name="Kuo A."/>
            <person name="Tritt A."/>
            <person name="Lipzen A."/>
            <person name="Chen C."/>
            <person name="Johnson J."/>
            <person name="Sharma A."/>
            <person name="Barry K."/>
            <person name="Grigoriev I.V."/>
            <person name="Spatafora J.W."/>
        </authorList>
    </citation>
    <scope>NUCLEOTIDE SEQUENCE [LARGE SCALE GENOMIC DNA]</scope>
    <source>
        <strain evidence="2 3">AM-OR11-056</strain>
    </source>
</reference>